<dbReference type="SUPFAM" id="SSF46785">
    <property type="entry name" value="Winged helix' DNA-binding domain"/>
    <property type="match status" value="1"/>
</dbReference>
<proteinExistence type="predicted"/>
<name>A0A7C4M0C2_UNCC3</name>
<reference evidence="2" key="1">
    <citation type="journal article" date="2020" name="mSystems">
        <title>Genome- and Community-Level Interaction Insights into Carbon Utilization and Element Cycling Functions of Hydrothermarchaeota in Hydrothermal Sediment.</title>
        <authorList>
            <person name="Zhou Z."/>
            <person name="Liu Y."/>
            <person name="Xu W."/>
            <person name="Pan J."/>
            <person name="Luo Z.H."/>
            <person name="Li M."/>
        </authorList>
    </citation>
    <scope>NUCLEOTIDE SEQUENCE [LARGE SCALE GENOMIC DNA]</scope>
    <source>
        <strain evidence="2">SpSt-579</strain>
    </source>
</reference>
<dbReference type="Gene3D" id="1.10.10.10">
    <property type="entry name" value="Winged helix-like DNA-binding domain superfamily/Winged helix DNA-binding domain"/>
    <property type="match status" value="1"/>
</dbReference>
<dbReference type="PANTHER" id="PTHR34293:SF1">
    <property type="entry name" value="HTH-TYPE TRANSCRIPTIONAL REGULATOR TRMBL2"/>
    <property type="match status" value="1"/>
</dbReference>
<dbReference type="InterPro" id="IPR002831">
    <property type="entry name" value="Tscrpt_reg_TrmB_N"/>
</dbReference>
<dbReference type="InterPro" id="IPR036390">
    <property type="entry name" value="WH_DNA-bd_sf"/>
</dbReference>
<feature type="domain" description="Transcription regulator TrmB N-terminal" evidence="1">
    <location>
        <begin position="28"/>
        <end position="95"/>
    </location>
</feature>
<dbReference type="AlphaFoldDB" id="A0A7C4M0C2"/>
<comment type="caution">
    <text evidence="2">The sequence shown here is derived from an EMBL/GenBank/DDBJ whole genome shotgun (WGS) entry which is preliminary data.</text>
</comment>
<dbReference type="InterPro" id="IPR036388">
    <property type="entry name" value="WH-like_DNA-bd_sf"/>
</dbReference>
<protein>
    <submittedName>
        <fullName evidence="2">TrmB family transcriptional regulator</fullName>
    </submittedName>
</protein>
<accession>A0A7C4M0C2</accession>
<sequence length="280" mass="31456">MVVEKSIKGFCGDHRKSLDTMAIAKKVLEDLGLSEKEAKVYLTLLELGASPVQKIASKASVNRATTYVCLEALLKLGLVSTVQKGVKTYYTPENPEQLQSLIFKKEKEVERKREELLKVIPELSKIFEAAGERPVVRFYEGVDGIRSIRDDFLASSRKGDTILGFSSLSDVYRVLPSQDKEYREIRIKKGIKSKGIYTHKNGPLSGSGKDPGLLRELRFIPYNKFPFKSDITIYGKNKIALTSYTGSLVGVVIENNDLYNSFVAIFNLAWEAAEKYIKEK</sequence>
<gene>
    <name evidence="2" type="ORF">ENT43_03805</name>
</gene>
<dbReference type="Pfam" id="PF01978">
    <property type="entry name" value="TrmB"/>
    <property type="match status" value="1"/>
</dbReference>
<organism evidence="2">
    <name type="scientific">candidate division CPR3 bacterium</name>
    <dbReference type="NCBI Taxonomy" id="2268181"/>
    <lineage>
        <taxon>Bacteria</taxon>
        <taxon>Bacteria division CPR3</taxon>
    </lineage>
</organism>
<evidence type="ECO:0000259" key="1">
    <source>
        <dbReference type="Pfam" id="PF01978"/>
    </source>
</evidence>
<dbReference type="EMBL" id="DSYQ01000021">
    <property type="protein sequence ID" value="HGT71357.1"/>
    <property type="molecule type" value="Genomic_DNA"/>
</dbReference>
<dbReference type="InterPro" id="IPR051797">
    <property type="entry name" value="TrmB-like"/>
</dbReference>
<dbReference type="PANTHER" id="PTHR34293">
    <property type="entry name" value="HTH-TYPE TRANSCRIPTIONAL REGULATOR TRMBL2"/>
    <property type="match status" value="1"/>
</dbReference>
<evidence type="ECO:0000313" key="2">
    <source>
        <dbReference type="EMBL" id="HGT71357.1"/>
    </source>
</evidence>